<dbReference type="Gene3D" id="1.25.10.10">
    <property type="entry name" value="Leucine-rich Repeat Variant"/>
    <property type="match status" value="1"/>
</dbReference>
<dbReference type="PANTHER" id="PTHR11223:SF2">
    <property type="entry name" value="EXPORTIN-1"/>
    <property type="match status" value="1"/>
</dbReference>
<dbReference type="InterPro" id="IPR016024">
    <property type="entry name" value="ARM-type_fold"/>
</dbReference>
<dbReference type="InterPro" id="IPR011989">
    <property type="entry name" value="ARM-like"/>
</dbReference>
<reference evidence="8 9" key="1">
    <citation type="submission" date="2024-04" db="EMBL/GenBank/DDBJ databases">
        <title>Tritrichomonas musculus Genome.</title>
        <authorList>
            <person name="Alves-Ferreira E."/>
            <person name="Grigg M."/>
            <person name="Lorenzi H."/>
            <person name="Galac M."/>
        </authorList>
    </citation>
    <scope>NUCLEOTIDE SEQUENCE [LARGE SCALE GENOMIC DNA]</scope>
    <source>
        <strain evidence="8 9">EAF2021</strain>
    </source>
</reference>
<dbReference type="PANTHER" id="PTHR11223">
    <property type="entry name" value="EXPORTIN 1/5"/>
    <property type="match status" value="1"/>
</dbReference>
<dbReference type="InterPro" id="IPR013598">
    <property type="entry name" value="Exportin-1/Importin-b-like"/>
</dbReference>
<dbReference type="InterPro" id="IPR014877">
    <property type="entry name" value="XPO1_C_dom"/>
</dbReference>
<protein>
    <recommendedName>
        <fullName evidence="7">Exportin-1 C-terminal domain-containing protein</fullName>
    </recommendedName>
</protein>
<dbReference type="Pfam" id="PF08389">
    <property type="entry name" value="Xpo1"/>
    <property type="match status" value="1"/>
</dbReference>
<comment type="similarity">
    <text evidence="2">Belongs to the exportin family.</text>
</comment>
<keyword evidence="5" id="KW-0539">Nucleus</keyword>
<evidence type="ECO:0000256" key="5">
    <source>
        <dbReference type="ARBA" id="ARBA00023242"/>
    </source>
</evidence>
<dbReference type="EMBL" id="JAPFFF010000015">
    <property type="protein sequence ID" value="KAK8866321.1"/>
    <property type="molecule type" value="Genomic_DNA"/>
</dbReference>
<dbReference type="Pfam" id="PF18787">
    <property type="entry name" value="CRM1_repeat_3"/>
    <property type="match status" value="1"/>
</dbReference>
<keyword evidence="6" id="KW-0472">Membrane</keyword>
<evidence type="ECO:0000313" key="9">
    <source>
        <dbReference type="Proteomes" id="UP001470230"/>
    </source>
</evidence>
<keyword evidence="6" id="KW-1133">Transmembrane helix</keyword>
<feature type="domain" description="Exportin-1 C-terminal" evidence="7">
    <location>
        <begin position="676"/>
        <end position="970"/>
    </location>
</feature>
<dbReference type="InterPro" id="IPR045065">
    <property type="entry name" value="XPO1/5"/>
</dbReference>
<evidence type="ECO:0000256" key="6">
    <source>
        <dbReference type="SAM" id="Phobius"/>
    </source>
</evidence>
<feature type="transmembrane region" description="Helical" evidence="6">
    <location>
        <begin position="872"/>
        <end position="897"/>
    </location>
</feature>
<dbReference type="InterPro" id="IPR040485">
    <property type="entry name" value="XPO1_repeat_3"/>
</dbReference>
<dbReference type="Proteomes" id="UP001470230">
    <property type="component" value="Unassembled WGS sequence"/>
</dbReference>
<proteinExistence type="inferred from homology"/>
<comment type="caution">
    <text evidence="8">The sequence shown here is derived from an EMBL/GenBank/DDBJ whole genome shotgun (WGS) entry which is preliminary data.</text>
</comment>
<evidence type="ECO:0000256" key="1">
    <source>
        <dbReference type="ARBA" id="ARBA00004123"/>
    </source>
</evidence>
<accession>A0ABR2IQE2</accession>
<evidence type="ECO:0000256" key="2">
    <source>
        <dbReference type="ARBA" id="ARBA00009466"/>
    </source>
</evidence>
<dbReference type="SMART" id="SM01102">
    <property type="entry name" value="CRM1_C"/>
    <property type="match status" value="1"/>
</dbReference>
<sequence length="1026" mass="118956">MWENLLDTNIPIDLQLLDNAAAEMYRNQQNQEIISIIERVTARDDFFSCIDKILDKEYSLYLKYIALTVFNKFVSNNWGNLQIEHSEYYKNFIAQFTMKPFSQSEKPLLYMADTVLINILLYEWPDKWPTFIQNILSVASNSPELCQNSLKVIRMLVEEFTDFSENSMTTVRQAEMNFAFVNQFSLIHPVVLNALSSRDDGLIIEALNCMKTFLNVVDPEVIFTQDMINVLTNEFLPNPKFMIYCISIISIIPSHHAIFDESINSFITLFYAIIQCLSKIFINDNMFDIDTNSELTPSSFIHIFITSITKLLPPFILSCPTIEKSEPYALCLKWIFNITCQIQDESDNMDDFNDLVEFWHMVVRSLYYEINSNHETNSVYYPFLSILRRFYLSRMVEPYINNTRIDEDGIHYHRYDLTQEANTYNLMRETLVFMHHIDSEDTLKAISEKLEEIRSTQSLKLITSFSWAIGSIPGTIPESQELKVISEILQTFLAMVASSPIAENIESRTVLTRAILHICSQYGQMLSNQYELLKVVLNKMLEFSQEQYPPIQDAAVQALLQIGRYSTKTLATRQQNEDQSFLEMLLSKIYQLLSPLSQDNIIAMIEFFSFLITAVSSDQTKREMTSLISGIINEKLQLICQNIQFDDPNWFNNFIFIVDCNTQIITYLYYTYSKCFIEIYPAFVHVYMEATEKLNTLVDFPNTGPYNFLKKLKAAVIHLFTSFIECSKEKTLSLITENPIINVFIKDYANSPVKTPEIISLVSSTCMKMNEFFQNNYQLIMEAIVAPSLPLMQQPGDFPEIWPEFCKFLLMYFQQNIDFLSNNNESLMVMFNLLKKACSHPVQKVSDHAMMTLSSLVSNVEYNTQAQLKKEFFNMISIDIFVFITSLLIDGIHKFLFNNIMNLMRRLIQMDEIKSRADELMGALCNLLPNRKPKEIHDLIAQMIELSKSKYNAFKELIRNFVIMARKYAPGDPAMRQPDIEEYKQKLLNDNQVPGLVLADKLPKNQKEASDLAAAFSNFHFQPQPG</sequence>
<gene>
    <name evidence="8" type="ORF">M9Y10_009282</name>
</gene>
<comment type="subcellular location">
    <subcellularLocation>
        <location evidence="1">Nucleus</location>
    </subcellularLocation>
</comment>
<keyword evidence="4" id="KW-0653">Protein transport</keyword>
<organism evidence="8 9">
    <name type="scientific">Tritrichomonas musculus</name>
    <dbReference type="NCBI Taxonomy" id="1915356"/>
    <lineage>
        <taxon>Eukaryota</taxon>
        <taxon>Metamonada</taxon>
        <taxon>Parabasalia</taxon>
        <taxon>Tritrichomonadida</taxon>
        <taxon>Tritrichomonadidae</taxon>
        <taxon>Tritrichomonas</taxon>
    </lineage>
</organism>
<evidence type="ECO:0000256" key="4">
    <source>
        <dbReference type="ARBA" id="ARBA00022927"/>
    </source>
</evidence>
<keyword evidence="6" id="KW-0812">Transmembrane</keyword>
<name>A0ABR2IQE2_9EUKA</name>
<evidence type="ECO:0000256" key="3">
    <source>
        <dbReference type="ARBA" id="ARBA00022448"/>
    </source>
</evidence>
<keyword evidence="3" id="KW-0813">Transport</keyword>
<evidence type="ECO:0000259" key="7">
    <source>
        <dbReference type="SMART" id="SM01102"/>
    </source>
</evidence>
<dbReference type="SUPFAM" id="SSF48371">
    <property type="entry name" value="ARM repeat"/>
    <property type="match status" value="2"/>
</dbReference>
<keyword evidence="9" id="KW-1185">Reference proteome</keyword>
<evidence type="ECO:0000313" key="8">
    <source>
        <dbReference type="EMBL" id="KAK8866321.1"/>
    </source>
</evidence>